<dbReference type="AlphaFoldDB" id="A0A6J4PZU1"/>
<reference evidence="1" key="1">
    <citation type="submission" date="2020-02" db="EMBL/GenBank/DDBJ databases">
        <authorList>
            <person name="Meier V. D."/>
        </authorList>
    </citation>
    <scope>NUCLEOTIDE SEQUENCE</scope>
    <source>
        <strain evidence="1">AVDCRST_MAG01</strain>
    </source>
</reference>
<organism evidence="1">
    <name type="scientific">uncultured Rubrobacteraceae bacterium</name>
    <dbReference type="NCBI Taxonomy" id="349277"/>
    <lineage>
        <taxon>Bacteria</taxon>
        <taxon>Bacillati</taxon>
        <taxon>Actinomycetota</taxon>
        <taxon>Rubrobacteria</taxon>
        <taxon>Rubrobacterales</taxon>
        <taxon>Rubrobacteraceae</taxon>
        <taxon>environmental samples</taxon>
    </lineage>
</organism>
<name>A0A6J4PZU1_9ACTN</name>
<proteinExistence type="predicted"/>
<gene>
    <name evidence="1" type="ORF">AVDCRST_MAG01-01-2899</name>
</gene>
<dbReference type="EMBL" id="CADCUW010000385">
    <property type="protein sequence ID" value="CAA9430570.1"/>
    <property type="molecule type" value="Genomic_DNA"/>
</dbReference>
<sequence>MEIVERSVDRKVILHNVRWEMYERLLAEQESSSAPRLTYDRGELEIMSPSTEHEEYNRTIALLVEIFAVEAGREWARSNAGTSG</sequence>
<evidence type="ECO:0000313" key="1">
    <source>
        <dbReference type="EMBL" id="CAA9430570.1"/>
    </source>
</evidence>
<dbReference type="PANTHER" id="PTHR47152">
    <property type="entry name" value="SLR2084 PROTEIN-RELATED"/>
    <property type="match status" value="1"/>
</dbReference>
<accession>A0A6J4PZU1</accession>
<protein>
    <submittedName>
        <fullName evidence="1">Uncharacterized protein</fullName>
    </submittedName>
</protein>